<feature type="domain" description="PAC" evidence="20">
    <location>
        <begin position="710"/>
        <end position="762"/>
    </location>
</feature>
<dbReference type="SMART" id="SM00091">
    <property type="entry name" value="PAS"/>
    <property type="match status" value="3"/>
</dbReference>
<keyword evidence="9" id="KW-0808">Transferase</keyword>
<dbReference type="InterPro" id="IPR011102">
    <property type="entry name" value="Sig_transdc_His_kinase_HWE"/>
</dbReference>
<evidence type="ECO:0000256" key="5">
    <source>
        <dbReference type="ARBA" id="ARBA00022553"/>
    </source>
</evidence>
<dbReference type="Pfam" id="PF08447">
    <property type="entry name" value="PAS_3"/>
    <property type="match status" value="1"/>
</dbReference>
<protein>
    <recommendedName>
        <fullName evidence="3">Blue-light-activated histidine kinase</fullName>
        <ecNumber evidence="2">2.7.13.3</ecNumber>
    </recommendedName>
</protein>
<dbReference type="InterPro" id="IPR013655">
    <property type="entry name" value="PAS_fold_3"/>
</dbReference>
<dbReference type="InterPro" id="IPR013656">
    <property type="entry name" value="PAS_4"/>
</dbReference>
<dbReference type="GO" id="GO:0005524">
    <property type="term" value="F:ATP binding"/>
    <property type="evidence" value="ECO:0007669"/>
    <property type="project" value="UniProtKB-KW"/>
</dbReference>
<feature type="region of interest" description="Disordered" evidence="17">
    <location>
        <begin position="666"/>
        <end position="690"/>
    </location>
</feature>
<evidence type="ECO:0000256" key="17">
    <source>
        <dbReference type="SAM" id="MobiDB-lite"/>
    </source>
</evidence>
<dbReference type="AlphaFoldDB" id="A0A917V3L3"/>
<feature type="transmembrane region" description="Helical" evidence="18">
    <location>
        <begin position="286"/>
        <end position="308"/>
    </location>
</feature>
<evidence type="ECO:0000256" key="9">
    <source>
        <dbReference type="ARBA" id="ARBA00022679"/>
    </source>
</evidence>
<evidence type="ECO:0000256" key="3">
    <source>
        <dbReference type="ARBA" id="ARBA00021740"/>
    </source>
</evidence>
<comment type="caution">
    <text evidence="21">The sequence shown here is derived from an EMBL/GenBank/DDBJ whole genome shotgun (WGS) entry which is preliminary data.</text>
</comment>
<feature type="domain" description="PAS" evidence="19">
    <location>
        <begin position="366"/>
        <end position="436"/>
    </location>
</feature>
<evidence type="ECO:0000256" key="1">
    <source>
        <dbReference type="ARBA" id="ARBA00000085"/>
    </source>
</evidence>
<dbReference type="Gene3D" id="3.30.565.10">
    <property type="entry name" value="Histidine kinase-like ATPase, C-terminal domain"/>
    <property type="match status" value="1"/>
</dbReference>
<dbReference type="PROSITE" id="PS50113">
    <property type="entry name" value="PAC"/>
    <property type="match status" value="3"/>
</dbReference>
<evidence type="ECO:0000256" key="11">
    <source>
        <dbReference type="ARBA" id="ARBA00022741"/>
    </source>
</evidence>
<dbReference type="CDD" id="cd18774">
    <property type="entry name" value="PDC2_HK_sensor"/>
    <property type="match status" value="1"/>
</dbReference>
<dbReference type="SMART" id="SM00086">
    <property type="entry name" value="PAC"/>
    <property type="match status" value="3"/>
</dbReference>
<dbReference type="InterPro" id="IPR000014">
    <property type="entry name" value="PAS"/>
</dbReference>
<dbReference type="SUPFAM" id="SSF55785">
    <property type="entry name" value="PYP-like sensor domain (PAS domain)"/>
    <property type="match status" value="3"/>
</dbReference>
<keyword evidence="12" id="KW-0418">Kinase</keyword>
<dbReference type="Pfam" id="PF07536">
    <property type="entry name" value="HWE_HK"/>
    <property type="match status" value="1"/>
</dbReference>
<evidence type="ECO:0000256" key="16">
    <source>
        <dbReference type="ARBA" id="ARBA00023170"/>
    </source>
</evidence>
<evidence type="ECO:0000313" key="21">
    <source>
        <dbReference type="EMBL" id="GGK32002.1"/>
    </source>
</evidence>
<evidence type="ECO:0000256" key="18">
    <source>
        <dbReference type="SAM" id="Phobius"/>
    </source>
</evidence>
<name>A0A917V3L3_9HYPH</name>
<organism evidence="21 22">
    <name type="scientific">Salinarimonas ramus</name>
    <dbReference type="NCBI Taxonomy" id="690164"/>
    <lineage>
        <taxon>Bacteria</taxon>
        <taxon>Pseudomonadati</taxon>
        <taxon>Pseudomonadota</taxon>
        <taxon>Alphaproteobacteria</taxon>
        <taxon>Hyphomicrobiales</taxon>
        <taxon>Salinarimonadaceae</taxon>
        <taxon>Salinarimonas</taxon>
    </lineage>
</organism>
<feature type="transmembrane region" description="Helical" evidence="18">
    <location>
        <begin position="14"/>
        <end position="40"/>
    </location>
</feature>
<keyword evidence="18" id="KW-0812">Transmembrane</keyword>
<keyword evidence="14" id="KW-0157">Chromophore</keyword>
<dbReference type="SMART" id="SM00911">
    <property type="entry name" value="HWE_HK"/>
    <property type="match status" value="1"/>
</dbReference>
<dbReference type="PROSITE" id="PS50112">
    <property type="entry name" value="PAS"/>
    <property type="match status" value="3"/>
</dbReference>
<keyword evidence="18" id="KW-0472">Membrane</keyword>
<dbReference type="InterPro" id="IPR000700">
    <property type="entry name" value="PAS-assoc_C"/>
</dbReference>
<dbReference type="InterPro" id="IPR036890">
    <property type="entry name" value="HATPase_C_sf"/>
</dbReference>
<feature type="domain" description="PAS" evidence="19">
    <location>
        <begin position="615"/>
        <end position="668"/>
    </location>
</feature>
<dbReference type="CDD" id="cd00130">
    <property type="entry name" value="PAS"/>
    <property type="match status" value="2"/>
</dbReference>
<evidence type="ECO:0000256" key="6">
    <source>
        <dbReference type="ARBA" id="ARBA00022606"/>
    </source>
</evidence>
<dbReference type="PANTHER" id="PTHR41523:SF8">
    <property type="entry name" value="ETHYLENE RESPONSE SENSOR PROTEIN"/>
    <property type="match status" value="1"/>
</dbReference>
<keyword evidence="16" id="KW-0675">Receptor</keyword>
<dbReference type="GO" id="GO:0009881">
    <property type="term" value="F:photoreceptor activity"/>
    <property type="evidence" value="ECO:0007669"/>
    <property type="project" value="UniProtKB-KW"/>
</dbReference>
<dbReference type="NCBIfam" id="TIGR00229">
    <property type="entry name" value="sensory_box"/>
    <property type="match status" value="3"/>
</dbReference>
<comment type="catalytic activity">
    <reaction evidence="1">
        <text>ATP + protein L-histidine = ADP + protein N-phospho-L-histidine.</text>
        <dbReference type="EC" id="2.7.13.3"/>
    </reaction>
</comment>
<reference evidence="21 22" key="1">
    <citation type="journal article" date="2014" name="Int. J. Syst. Evol. Microbiol.">
        <title>Complete genome sequence of Corynebacterium casei LMG S-19264T (=DSM 44701T), isolated from a smear-ripened cheese.</title>
        <authorList>
            <consortium name="US DOE Joint Genome Institute (JGI-PGF)"/>
            <person name="Walter F."/>
            <person name="Albersmeier A."/>
            <person name="Kalinowski J."/>
            <person name="Ruckert C."/>
        </authorList>
    </citation>
    <scope>NUCLEOTIDE SEQUENCE [LARGE SCALE GENOMIC DNA]</scope>
    <source>
        <strain evidence="21 22">CGMCC 1.9161</strain>
    </source>
</reference>
<keyword evidence="10" id="KW-0677">Repeat</keyword>
<evidence type="ECO:0000313" key="22">
    <source>
        <dbReference type="Proteomes" id="UP000600449"/>
    </source>
</evidence>
<evidence type="ECO:0000259" key="19">
    <source>
        <dbReference type="PROSITE" id="PS50112"/>
    </source>
</evidence>
<feature type="domain" description="PAC" evidence="20">
    <location>
        <begin position="442"/>
        <end position="494"/>
    </location>
</feature>
<dbReference type="InterPro" id="IPR035965">
    <property type="entry name" value="PAS-like_dom_sf"/>
</dbReference>
<keyword evidence="22" id="KW-1185">Reference proteome</keyword>
<dbReference type="Proteomes" id="UP000600449">
    <property type="component" value="Unassembled WGS sequence"/>
</dbReference>
<proteinExistence type="predicted"/>
<dbReference type="EC" id="2.7.13.3" evidence="2"/>
<evidence type="ECO:0000256" key="4">
    <source>
        <dbReference type="ARBA" id="ARBA00022543"/>
    </source>
</evidence>
<keyword evidence="13" id="KW-0067">ATP-binding</keyword>
<keyword evidence="6" id="KW-0716">Sensory transduction</keyword>
<evidence type="ECO:0000256" key="12">
    <source>
        <dbReference type="ARBA" id="ARBA00022777"/>
    </source>
</evidence>
<evidence type="ECO:0000256" key="15">
    <source>
        <dbReference type="ARBA" id="ARBA00023026"/>
    </source>
</evidence>
<evidence type="ECO:0000256" key="14">
    <source>
        <dbReference type="ARBA" id="ARBA00022991"/>
    </source>
</evidence>
<gene>
    <name evidence="21" type="ORF">GCM10011322_18300</name>
</gene>
<evidence type="ECO:0000256" key="7">
    <source>
        <dbReference type="ARBA" id="ARBA00022630"/>
    </source>
</evidence>
<evidence type="ECO:0000256" key="13">
    <source>
        <dbReference type="ARBA" id="ARBA00022840"/>
    </source>
</evidence>
<dbReference type="InterPro" id="IPR001610">
    <property type="entry name" value="PAC"/>
</dbReference>
<keyword evidence="4" id="KW-0600">Photoreceptor protein</keyword>
<sequence>MSVTGSATRHGRPLVWHLAAFGAALTVPVFVFVAILMWWVAASEQARYENEAADRALEIAAAVDRELAGLAAAARALATDPALDAGRLDVFASRAMAAVGAAEADVIVTTRDGTRLLDTRLPRGALPAPPDPEYAWDHLSPGGAIVSDLIHPEAGPPALGADGPAPVAVFAVNARALIERRTPVLVSIALPTTALLSDRGISPPLVAALFDRRGTVLARTRDEEAFVGDRAPRTLLDRTADGAGTFRGLTRDGEPTLFGYARTRLGQWIVLAMVPESVARASLQTLIATLAVLGLGLAALSGVLATLFGRRAAASIRRVRRMARLVGEGETPDPVATSVREANEVGEALAQAARDLRDRTAALARSEGRLREMLDNLITLVAVLEPDGTVVEINRAPLRAVGRARREVIGTKLWDALPWRAEAPVREALRRLVAQAARGEASRIDIDAPRGDGSRIVLDLQVAPLHDADGTVSRLVVSALDVTERERASASLRESEERLRLAVEAGRLGSWDVALDTGRCLVSERTAEIFGVEPKALALQADWLQFVLPEDRVPIQEALAAAIAGDAPYRTTFRVVRPSGEIRFVASSAVIKRDAHGRAEHVIGVHLDVTEERRAEEELQRAVDLLRVIGETAPDPIWVRDAKGRFAFVNPALARLLGADPAELVGQTAPALPPPPGEPDTAGHPDASRDLPGIAGFEADMEVIGTGEGRAVEEAATPPQAHRLTYLVSKTPMRDERGRVSGLVCVASDITERKRAEERQSLMVRELHHRVKNSLATVQAIANATARTATDISAFREAFNARIVSLARTHTLLTENAWGVIPLRDLLVAELAPYETGPTGPEATPRVRMEGPDVALPSDVALSIGMAAHELATNAVKYGALSVPSGTLAVDWSVETGNGRRALRLSWVERGGPTVTPPSRQGFGTRLLRHMLGGQLSSDVEMRFDPEGLTFRLAVPLVERARDGGGNGGGDGRAAAE</sequence>
<evidence type="ECO:0000259" key="20">
    <source>
        <dbReference type="PROSITE" id="PS50113"/>
    </source>
</evidence>
<dbReference type="Pfam" id="PF08448">
    <property type="entry name" value="PAS_4"/>
    <property type="match status" value="2"/>
</dbReference>
<keyword evidence="5" id="KW-0597">Phosphoprotein</keyword>
<dbReference type="Gene3D" id="3.30.450.20">
    <property type="entry name" value="PAS domain"/>
    <property type="match status" value="3"/>
</dbReference>
<dbReference type="PANTHER" id="PTHR41523">
    <property type="entry name" value="TWO-COMPONENT SYSTEM SENSOR PROTEIN"/>
    <property type="match status" value="1"/>
</dbReference>
<keyword evidence="7" id="KW-0285">Flavoprotein</keyword>
<feature type="domain" description="PAS" evidence="19">
    <location>
        <begin position="495"/>
        <end position="566"/>
    </location>
</feature>
<evidence type="ECO:0000256" key="8">
    <source>
        <dbReference type="ARBA" id="ARBA00022643"/>
    </source>
</evidence>
<evidence type="ECO:0000256" key="10">
    <source>
        <dbReference type="ARBA" id="ARBA00022737"/>
    </source>
</evidence>
<feature type="domain" description="PAC" evidence="20">
    <location>
        <begin position="569"/>
        <end position="621"/>
    </location>
</feature>
<keyword evidence="15" id="KW-0843">Virulence</keyword>
<keyword evidence="11" id="KW-0547">Nucleotide-binding</keyword>
<dbReference type="Gene3D" id="2.10.70.100">
    <property type="match status" value="1"/>
</dbReference>
<dbReference type="GO" id="GO:0004673">
    <property type="term" value="F:protein histidine kinase activity"/>
    <property type="evidence" value="ECO:0007669"/>
    <property type="project" value="UniProtKB-EC"/>
</dbReference>
<accession>A0A917V3L3</accession>
<evidence type="ECO:0000256" key="2">
    <source>
        <dbReference type="ARBA" id="ARBA00012438"/>
    </source>
</evidence>
<keyword evidence="18" id="KW-1133">Transmembrane helix</keyword>
<dbReference type="EMBL" id="BMMF01000005">
    <property type="protein sequence ID" value="GGK32002.1"/>
    <property type="molecule type" value="Genomic_DNA"/>
</dbReference>
<keyword evidence="8" id="KW-0288">FMN</keyword>